<evidence type="ECO:0000313" key="11">
    <source>
        <dbReference type="Proteomes" id="UP000504610"/>
    </source>
</evidence>
<evidence type="ECO:0000256" key="3">
    <source>
        <dbReference type="ARBA" id="ARBA00023015"/>
    </source>
</evidence>
<dbReference type="PROSITE" id="PS51294">
    <property type="entry name" value="HTH_MYB"/>
    <property type="match status" value="2"/>
</dbReference>
<reference evidence="11" key="1">
    <citation type="journal article" date="2019" name="Database">
        <title>The radish genome database (RadishGD): an integrated information resource for radish genomics.</title>
        <authorList>
            <person name="Yu H.J."/>
            <person name="Baek S."/>
            <person name="Lee Y.J."/>
            <person name="Cho A."/>
            <person name="Mun J.H."/>
        </authorList>
    </citation>
    <scope>NUCLEOTIDE SEQUENCE [LARGE SCALE GENOMIC DNA]</scope>
    <source>
        <strain evidence="11">cv. WK10039</strain>
    </source>
</reference>
<dbReference type="AlphaFoldDB" id="A0A6J0JGY1"/>
<evidence type="ECO:0000256" key="5">
    <source>
        <dbReference type="ARBA" id="ARBA00023159"/>
    </source>
</evidence>
<dbReference type="KEGG" id="rsz:108806621"/>
<keyword evidence="6" id="KW-0804">Transcription</keyword>
<feature type="region of interest" description="Disordered" evidence="8">
    <location>
        <begin position="1"/>
        <end position="20"/>
    </location>
</feature>
<keyword evidence="3" id="KW-0805">Transcription regulation</keyword>
<comment type="subcellular location">
    <subcellularLocation>
        <location evidence="1">Nucleus</location>
    </subcellularLocation>
</comment>
<feature type="region of interest" description="Disordered" evidence="8">
    <location>
        <begin position="123"/>
        <end position="155"/>
    </location>
</feature>
<name>A0A6J0JGY1_RAPSA</name>
<evidence type="ECO:0000256" key="1">
    <source>
        <dbReference type="ARBA" id="ARBA00004123"/>
    </source>
</evidence>
<dbReference type="GO" id="GO:0045893">
    <property type="term" value="P:positive regulation of DNA-templated transcription"/>
    <property type="evidence" value="ECO:0007669"/>
    <property type="project" value="UniProtKB-ARBA"/>
</dbReference>
<keyword evidence="5" id="KW-0010">Activator</keyword>
<evidence type="ECO:0000313" key="12">
    <source>
        <dbReference type="RefSeq" id="XP_018434281.1"/>
    </source>
</evidence>
<evidence type="ECO:0000256" key="7">
    <source>
        <dbReference type="ARBA" id="ARBA00023242"/>
    </source>
</evidence>
<feature type="domain" description="HTH myb-type" evidence="10">
    <location>
        <begin position="67"/>
        <end position="121"/>
    </location>
</feature>
<dbReference type="PANTHER" id="PTHR47997:SF68">
    <property type="entry name" value="MYB TRANSCRIPTION FACTOR"/>
    <property type="match status" value="1"/>
</dbReference>
<reference evidence="12" key="2">
    <citation type="submission" date="2025-08" db="UniProtKB">
        <authorList>
            <consortium name="RefSeq"/>
        </authorList>
    </citation>
    <scope>IDENTIFICATION</scope>
    <source>
        <tissue evidence="12">Leaf</tissue>
    </source>
</reference>
<dbReference type="InterPro" id="IPR001005">
    <property type="entry name" value="SANT/Myb"/>
</dbReference>
<evidence type="ECO:0000259" key="10">
    <source>
        <dbReference type="PROSITE" id="PS51294"/>
    </source>
</evidence>
<keyword evidence="7" id="KW-0539">Nucleus</keyword>
<dbReference type="GO" id="GO:0003677">
    <property type="term" value="F:DNA binding"/>
    <property type="evidence" value="ECO:0007669"/>
    <property type="project" value="UniProtKB-KW"/>
</dbReference>
<dbReference type="SMART" id="SM00717">
    <property type="entry name" value="SANT"/>
    <property type="match status" value="2"/>
</dbReference>
<dbReference type="InterPro" id="IPR051953">
    <property type="entry name" value="Plant_SW-associated_TFs"/>
</dbReference>
<keyword evidence="11" id="KW-1185">Reference proteome</keyword>
<dbReference type="PANTHER" id="PTHR47997">
    <property type="entry name" value="MYB DOMAIN PROTEIN 55"/>
    <property type="match status" value="1"/>
</dbReference>
<dbReference type="SUPFAM" id="SSF46689">
    <property type="entry name" value="Homeodomain-like"/>
    <property type="match status" value="1"/>
</dbReference>
<dbReference type="InterPro" id="IPR017930">
    <property type="entry name" value="Myb_dom"/>
</dbReference>
<gene>
    <name evidence="12" type="primary">LOC108806621</name>
</gene>
<keyword evidence="4" id="KW-0238">DNA-binding</keyword>
<feature type="domain" description="Myb-like" evidence="9">
    <location>
        <begin position="67"/>
        <end position="117"/>
    </location>
</feature>
<accession>A0A6J0JGY1</accession>
<dbReference type="CDD" id="cd00167">
    <property type="entry name" value="SANT"/>
    <property type="match status" value="2"/>
</dbReference>
<feature type="compositionally biased region" description="Polar residues" evidence="8">
    <location>
        <begin position="130"/>
        <end position="155"/>
    </location>
</feature>
<feature type="domain" description="Myb-like" evidence="9">
    <location>
        <begin position="14"/>
        <end position="66"/>
    </location>
</feature>
<feature type="domain" description="HTH myb-type" evidence="10">
    <location>
        <begin position="14"/>
        <end position="66"/>
    </location>
</feature>
<dbReference type="PROSITE" id="PS50090">
    <property type="entry name" value="MYB_LIKE"/>
    <property type="match status" value="2"/>
</dbReference>
<dbReference type="Gene3D" id="1.10.10.60">
    <property type="entry name" value="Homeodomain-like"/>
    <property type="match status" value="2"/>
</dbReference>
<dbReference type="Proteomes" id="UP000504610">
    <property type="component" value="Chromosome 6"/>
</dbReference>
<evidence type="ECO:0000256" key="4">
    <source>
        <dbReference type="ARBA" id="ARBA00023125"/>
    </source>
</evidence>
<dbReference type="GeneID" id="108806621"/>
<dbReference type="InterPro" id="IPR009057">
    <property type="entry name" value="Homeodomain-like_sf"/>
</dbReference>
<protein>
    <submittedName>
        <fullName evidence="12">Transcription factor LAF1</fullName>
    </submittedName>
</protein>
<dbReference type="FunFam" id="1.10.10.60:FF:000077">
    <property type="entry name" value="MYB transcription factor"/>
    <property type="match status" value="1"/>
</dbReference>
<evidence type="ECO:0000256" key="6">
    <source>
        <dbReference type="ARBA" id="ARBA00023163"/>
    </source>
</evidence>
<dbReference type="OrthoDB" id="2143914at2759"/>
<evidence type="ECO:0000256" key="8">
    <source>
        <dbReference type="SAM" id="MobiDB-lite"/>
    </source>
</evidence>
<dbReference type="Pfam" id="PF00249">
    <property type="entry name" value="Myb_DNA-binding"/>
    <property type="match status" value="2"/>
</dbReference>
<sequence>MVCKSETSNRKLNKERQRKGLWSPEEDEKLRSHVLKYGHVCWSTIPIQAGLQRNGKSCRLRWVNYLRPGLKKGAFTKEEEATLLSLHSILGNKWAQISKYLPGRTDNEIKNYWHSYLKKSVPSTKHETTRTPQTHSPQTHSVTNSVKTLESTTGGSSSFINVGESFSTKVLNFSPSVVFSEWLDHSLVMDQSHQKCTYVQEHTVPEQREFVGTFGQRFYENNNSLDDFIPNSDFLLEDEIEFCTSFSDSFLVDALASEQRSM</sequence>
<organism evidence="11 12">
    <name type="scientific">Raphanus sativus</name>
    <name type="common">Radish</name>
    <name type="synonym">Raphanus raphanistrum var. sativus</name>
    <dbReference type="NCBI Taxonomy" id="3726"/>
    <lineage>
        <taxon>Eukaryota</taxon>
        <taxon>Viridiplantae</taxon>
        <taxon>Streptophyta</taxon>
        <taxon>Embryophyta</taxon>
        <taxon>Tracheophyta</taxon>
        <taxon>Spermatophyta</taxon>
        <taxon>Magnoliopsida</taxon>
        <taxon>eudicotyledons</taxon>
        <taxon>Gunneridae</taxon>
        <taxon>Pentapetalae</taxon>
        <taxon>rosids</taxon>
        <taxon>malvids</taxon>
        <taxon>Brassicales</taxon>
        <taxon>Brassicaceae</taxon>
        <taxon>Brassiceae</taxon>
        <taxon>Raphanus</taxon>
    </lineage>
</organism>
<evidence type="ECO:0000259" key="9">
    <source>
        <dbReference type="PROSITE" id="PS50090"/>
    </source>
</evidence>
<dbReference type="RefSeq" id="XP_018434281.1">
    <property type="nucleotide sequence ID" value="XM_018578779.2"/>
</dbReference>
<keyword evidence="2" id="KW-0677">Repeat</keyword>
<proteinExistence type="predicted"/>
<evidence type="ECO:0000256" key="2">
    <source>
        <dbReference type="ARBA" id="ARBA00022737"/>
    </source>
</evidence>
<dbReference type="GO" id="GO:0005634">
    <property type="term" value="C:nucleus"/>
    <property type="evidence" value="ECO:0007669"/>
    <property type="project" value="UniProtKB-SubCell"/>
</dbReference>